<sequence>MSDTTTPRTISPLLALNVAAEKAVTPEVADTALENAMELLHKLGVSVDAPDIFGTPIMNDVVTHLHTAFILMTSATGGGKIPFNH</sequence>
<proteinExistence type="predicted"/>
<comment type="caution">
    <text evidence="1">The sequence shown here is derived from an EMBL/GenBank/DDBJ whole genome shotgun (WGS) entry which is preliminary data.</text>
</comment>
<gene>
    <name evidence="1" type="ORF">QLQ12_21495</name>
</gene>
<evidence type="ECO:0000313" key="2">
    <source>
        <dbReference type="Proteomes" id="UP001241758"/>
    </source>
</evidence>
<reference evidence="1 2" key="1">
    <citation type="submission" date="2023-05" db="EMBL/GenBank/DDBJ databases">
        <title>Actinoplanes sp. NEAU-A12 genome sequencing.</title>
        <authorList>
            <person name="Wang Z.-S."/>
        </authorList>
    </citation>
    <scope>NUCLEOTIDE SEQUENCE [LARGE SCALE GENOMIC DNA]</scope>
    <source>
        <strain evidence="1 2">NEAU-A12</strain>
    </source>
</reference>
<name>A0ABT6WN62_9ACTN</name>
<dbReference type="EMBL" id="JASCTH010000014">
    <property type="protein sequence ID" value="MDI6101192.1"/>
    <property type="molecule type" value="Genomic_DNA"/>
</dbReference>
<protein>
    <submittedName>
        <fullName evidence="1">Uncharacterized protein</fullName>
    </submittedName>
</protein>
<dbReference type="RefSeq" id="WP_282762038.1">
    <property type="nucleotide sequence ID" value="NZ_JASCTH010000014.1"/>
</dbReference>
<keyword evidence="2" id="KW-1185">Reference proteome</keyword>
<dbReference type="Proteomes" id="UP001241758">
    <property type="component" value="Unassembled WGS sequence"/>
</dbReference>
<evidence type="ECO:0000313" key="1">
    <source>
        <dbReference type="EMBL" id="MDI6101192.1"/>
    </source>
</evidence>
<organism evidence="1 2">
    <name type="scientific">Actinoplanes sandaracinus</name>
    <dbReference type="NCBI Taxonomy" id="3045177"/>
    <lineage>
        <taxon>Bacteria</taxon>
        <taxon>Bacillati</taxon>
        <taxon>Actinomycetota</taxon>
        <taxon>Actinomycetes</taxon>
        <taxon>Micromonosporales</taxon>
        <taxon>Micromonosporaceae</taxon>
        <taxon>Actinoplanes</taxon>
    </lineage>
</organism>
<accession>A0ABT6WN62</accession>